<keyword evidence="7" id="KW-1185">Reference proteome</keyword>
<dbReference type="RefSeq" id="WP_071019001.1">
    <property type="nucleotide sequence ID" value="NZ_CP017755.1"/>
</dbReference>
<evidence type="ECO:0000256" key="1">
    <source>
        <dbReference type="ARBA" id="ARBA00023015"/>
    </source>
</evidence>
<dbReference type="SUPFAM" id="SSF55781">
    <property type="entry name" value="GAF domain-like"/>
    <property type="match status" value="1"/>
</dbReference>
<dbReference type="InterPro" id="IPR036390">
    <property type="entry name" value="WH_DNA-bd_sf"/>
</dbReference>
<gene>
    <name evidence="6" type="ORF">BKK80_30020</name>
</gene>
<protein>
    <submittedName>
        <fullName evidence="6">IclR family transcriptional regulator</fullName>
    </submittedName>
</protein>
<dbReference type="EMBL" id="CP017755">
    <property type="protein sequence ID" value="AOZ09920.1"/>
    <property type="molecule type" value="Genomic_DNA"/>
</dbReference>
<dbReference type="Pfam" id="PF09339">
    <property type="entry name" value="HTH_IclR"/>
    <property type="match status" value="1"/>
</dbReference>
<dbReference type="InterPro" id="IPR014757">
    <property type="entry name" value="Tscrpt_reg_IclR_C"/>
</dbReference>
<dbReference type="SMART" id="SM00346">
    <property type="entry name" value="HTH_ICLR"/>
    <property type="match status" value="1"/>
</dbReference>
<name>A0ABN4TW40_9BURK</name>
<dbReference type="PANTHER" id="PTHR30136:SF39">
    <property type="entry name" value="TRANSCRIPTIONAL REGULATORY PROTEIN"/>
    <property type="match status" value="1"/>
</dbReference>
<dbReference type="InterPro" id="IPR029016">
    <property type="entry name" value="GAF-like_dom_sf"/>
</dbReference>
<dbReference type="InterPro" id="IPR005471">
    <property type="entry name" value="Tscrpt_reg_IclR_N"/>
</dbReference>
<dbReference type="Proteomes" id="UP000177515">
    <property type="component" value="Chromosome 2"/>
</dbReference>
<keyword evidence="2" id="KW-0238">DNA-binding</keyword>
<feature type="domain" description="HTH iclR-type" evidence="4">
    <location>
        <begin position="20"/>
        <end position="81"/>
    </location>
</feature>
<sequence>MPRKAAQLSEADKHAAPGGAAAVDRALFVLSAFRLGDTTLGLAELAQRSGLYKSTLLRLLASLEHARLVVRHGDGRYGLGPEVARLHAVYAASFSLEAVVMPVLRQLVQDTRESAAFHVDQGEHRLCLYRVDSPQPVRDHIRAGDLLPRNRGAGGRVLRAFSGARGELYQKIRDEGVVELVGDRSPDIAGVSSPVFGPGGELKGALTLTCPTPRFDASFRASVLRAARVLSAELGGVFPYPD</sequence>
<dbReference type="PANTHER" id="PTHR30136">
    <property type="entry name" value="HELIX-TURN-HELIX TRANSCRIPTIONAL REGULATOR, ICLR FAMILY"/>
    <property type="match status" value="1"/>
</dbReference>
<dbReference type="PROSITE" id="PS51078">
    <property type="entry name" value="ICLR_ED"/>
    <property type="match status" value="1"/>
</dbReference>
<reference evidence="6 7" key="1">
    <citation type="submission" date="2016-10" db="EMBL/GenBank/DDBJ databases">
        <title>Complete genome sequences of three Cupriavidus strains isolated from various Malaysian environments.</title>
        <authorList>
            <person name="Abdullah A.A.-A."/>
            <person name="Shafie N.A.H."/>
            <person name="Lau N.S."/>
        </authorList>
    </citation>
    <scope>NUCLEOTIDE SEQUENCE [LARGE SCALE GENOMIC DNA]</scope>
    <source>
        <strain evidence="6 7">USMAA1020</strain>
    </source>
</reference>
<dbReference type="Gene3D" id="1.10.10.10">
    <property type="entry name" value="Winged helix-like DNA-binding domain superfamily/Winged helix DNA-binding domain"/>
    <property type="match status" value="1"/>
</dbReference>
<evidence type="ECO:0000256" key="2">
    <source>
        <dbReference type="ARBA" id="ARBA00023125"/>
    </source>
</evidence>
<keyword evidence="1" id="KW-0805">Transcription regulation</keyword>
<dbReference type="PROSITE" id="PS51077">
    <property type="entry name" value="HTH_ICLR"/>
    <property type="match status" value="1"/>
</dbReference>
<evidence type="ECO:0000256" key="3">
    <source>
        <dbReference type="ARBA" id="ARBA00023163"/>
    </source>
</evidence>
<feature type="domain" description="IclR-ED" evidence="5">
    <location>
        <begin position="82"/>
        <end position="236"/>
    </location>
</feature>
<dbReference type="SUPFAM" id="SSF46785">
    <property type="entry name" value="Winged helix' DNA-binding domain"/>
    <property type="match status" value="1"/>
</dbReference>
<keyword evidence="3" id="KW-0804">Transcription</keyword>
<proteinExistence type="predicted"/>
<evidence type="ECO:0000259" key="5">
    <source>
        <dbReference type="PROSITE" id="PS51078"/>
    </source>
</evidence>
<dbReference type="Gene3D" id="3.30.450.40">
    <property type="match status" value="2"/>
</dbReference>
<dbReference type="InterPro" id="IPR050707">
    <property type="entry name" value="HTH_MetabolicPath_Reg"/>
</dbReference>
<evidence type="ECO:0000259" key="4">
    <source>
        <dbReference type="PROSITE" id="PS51077"/>
    </source>
</evidence>
<dbReference type="InterPro" id="IPR036388">
    <property type="entry name" value="WH-like_DNA-bd_sf"/>
</dbReference>
<organism evidence="6 7">
    <name type="scientific">Cupriavidus malaysiensis</name>
    <dbReference type="NCBI Taxonomy" id="367825"/>
    <lineage>
        <taxon>Bacteria</taxon>
        <taxon>Pseudomonadati</taxon>
        <taxon>Pseudomonadota</taxon>
        <taxon>Betaproteobacteria</taxon>
        <taxon>Burkholderiales</taxon>
        <taxon>Burkholderiaceae</taxon>
        <taxon>Cupriavidus</taxon>
    </lineage>
</organism>
<accession>A0ABN4TW40</accession>
<evidence type="ECO:0000313" key="7">
    <source>
        <dbReference type="Proteomes" id="UP000177515"/>
    </source>
</evidence>
<evidence type="ECO:0000313" key="6">
    <source>
        <dbReference type="EMBL" id="AOZ09920.1"/>
    </source>
</evidence>